<keyword evidence="2" id="KW-0732">Signal</keyword>
<dbReference type="PROSITE" id="PS51450">
    <property type="entry name" value="LRR"/>
    <property type="match status" value="2"/>
</dbReference>
<dbReference type="SMART" id="SM00369">
    <property type="entry name" value="LRR_TYP"/>
    <property type="match status" value="4"/>
</dbReference>
<dbReference type="InterPro" id="IPR003591">
    <property type="entry name" value="Leu-rich_rpt_typical-subtyp"/>
</dbReference>
<dbReference type="RefSeq" id="WP_303281235.1">
    <property type="nucleotide sequence ID" value="NZ_BAABCZ010000016.1"/>
</dbReference>
<dbReference type="InterPro" id="IPR026444">
    <property type="entry name" value="Secre_tail"/>
</dbReference>
<dbReference type="SMART" id="SM00364">
    <property type="entry name" value="LRR_BAC"/>
    <property type="match status" value="4"/>
</dbReference>
<evidence type="ECO:0000259" key="4">
    <source>
        <dbReference type="Pfam" id="PF23598"/>
    </source>
</evidence>
<evidence type="ECO:0000256" key="3">
    <source>
        <dbReference type="ARBA" id="ARBA00022737"/>
    </source>
</evidence>
<keyword evidence="3" id="KW-0677">Repeat</keyword>
<evidence type="ECO:0000256" key="1">
    <source>
        <dbReference type="ARBA" id="ARBA00022614"/>
    </source>
</evidence>
<accession>A0ABT8WYG4</accession>
<sequence>MKKYLLHLVTILCIALNIYNIHSQNKVVLQDSTAIINFHNAMVDEGWPVFWDVNKPVSSFLGVTVNASGRISQISINGRALGIESSHLPDGIQYLQDLQDLKNLTIFNVLLETISPEIGKLSSLETLRLYFNYISALPASVGSLQRLKTLDVSYNRLVSLPSTLGDLEDLANLTLQYNRLKSLPNNLSKLKKLVNLDVSNNELEAFPLSISEIRSLREIKASYNDMSGEIPETLWDRDNNVVVPLKLSLHVDHNNLSGRVLGENTDEALVDILDISYNKFLLQDLLPDFDDLKTFGARVTFMPQNKFGNILQTILPNTMEATTDIFIEGYQSVPSNQVQWFTYPTRFNIGFNTKPAGNGYPLNKSNNLSNQGYYYCVVTNPALPDNYKITSEPVRFIISNKPPVIETDHITFRKGETPNLIIKISDDFTYSESLNISYPSETTNLQFASGKIVPKDPNWIGTDLLSVSATDEQNAKTDKTIPITILPTENSAPMVTLPNIIYPAIDVSTVLPLPCEPGTNGCNAFYIWDAWTLLDYYIKDDLDDKDRLEYTIKEWRSDNTSLNDKAYVSMINQPGWIGNSMNTFIIANKDTIVNITLQVKDREGLTTEHPVQFICSTTNPGKAPVISEIPDQIITSEAASFPQLDLNQYTTNDYEDSKDLLWRSTYNPLLTVNLIDSLANVKPSNRDTGFTTLMNYEAIEKTNLYNNTSIDVKYVLSETLETIDVDSNSNQRIVLYPNPTKDGDIFLKFTNRLNSEGAITVFNITGKSLISFPFQNNSNTMDLSPYLKKLLSKTQDKMLFVKIMMDDGTSSVLKLLKS</sequence>
<keyword evidence="1" id="KW-0433">Leucine-rich repeat</keyword>
<dbReference type="Pfam" id="PF23598">
    <property type="entry name" value="LRR_14"/>
    <property type="match status" value="1"/>
</dbReference>
<dbReference type="InterPro" id="IPR055414">
    <property type="entry name" value="LRR_R13L4/SHOC2-like"/>
</dbReference>
<proteinExistence type="predicted"/>
<dbReference type="NCBIfam" id="TIGR04183">
    <property type="entry name" value="Por_Secre_tail"/>
    <property type="match status" value="1"/>
</dbReference>
<dbReference type="InterPro" id="IPR001611">
    <property type="entry name" value="Leu-rich_rpt"/>
</dbReference>
<dbReference type="SUPFAM" id="SSF52058">
    <property type="entry name" value="L domain-like"/>
    <property type="match status" value="1"/>
</dbReference>
<comment type="caution">
    <text evidence="5">The sequence shown here is derived from an EMBL/GenBank/DDBJ whole genome shotgun (WGS) entry which is preliminary data.</text>
</comment>
<dbReference type="Gene3D" id="3.80.10.10">
    <property type="entry name" value="Ribonuclease Inhibitor"/>
    <property type="match status" value="1"/>
</dbReference>
<dbReference type="PANTHER" id="PTHR48051:SF1">
    <property type="entry name" value="RAS SUPPRESSOR PROTEIN 1"/>
    <property type="match status" value="1"/>
</dbReference>
<gene>
    <name evidence="5" type="ORF">Q4Q39_04790</name>
</gene>
<protein>
    <submittedName>
        <fullName evidence="5">T9SS type A sorting domain-containing protein</fullName>
    </submittedName>
</protein>
<dbReference type="Proteomes" id="UP001176891">
    <property type="component" value="Unassembled WGS sequence"/>
</dbReference>
<dbReference type="InterPro" id="IPR032675">
    <property type="entry name" value="LRR_dom_sf"/>
</dbReference>
<dbReference type="PANTHER" id="PTHR48051">
    <property type="match status" value="1"/>
</dbReference>
<keyword evidence="6" id="KW-1185">Reference proteome</keyword>
<evidence type="ECO:0000313" key="6">
    <source>
        <dbReference type="Proteomes" id="UP001176891"/>
    </source>
</evidence>
<name>A0ABT8WYG4_9FLAO</name>
<feature type="domain" description="Disease resistance R13L4/SHOC-2-like LRR" evidence="4">
    <location>
        <begin position="91"/>
        <end position="173"/>
    </location>
</feature>
<dbReference type="InterPro" id="IPR050216">
    <property type="entry name" value="LRR_domain-containing"/>
</dbReference>
<reference evidence="5" key="1">
    <citation type="submission" date="2023-07" db="EMBL/GenBank/DDBJ databases">
        <title>Two novel species in the genus Flavivirga.</title>
        <authorList>
            <person name="Kwon K."/>
        </authorList>
    </citation>
    <scope>NUCLEOTIDE SEQUENCE</scope>
    <source>
        <strain evidence="5">KACC 14157</strain>
    </source>
</reference>
<evidence type="ECO:0000313" key="5">
    <source>
        <dbReference type="EMBL" id="MDO5986719.1"/>
    </source>
</evidence>
<dbReference type="EMBL" id="JAUOEM010000001">
    <property type="protein sequence ID" value="MDO5986719.1"/>
    <property type="molecule type" value="Genomic_DNA"/>
</dbReference>
<organism evidence="5 6">
    <name type="scientific">Flavivirga amylovorans</name>
    <dbReference type="NCBI Taxonomy" id="870486"/>
    <lineage>
        <taxon>Bacteria</taxon>
        <taxon>Pseudomonadati</taxon>
        <taxon>Bacteroidota</taxon>
        <taxon>Flavobacteriia</taxon>
        <taxon>Flavobacteriales</taxon>
        <taxon>Flavobacteriaceae</taxon>
        <taxon>Flavivirga</taxon>
    </lineage>
</organism>
<evidence type="ECO:0000256" key="2">
    <source>
        <dbReference type="ARBA" id="ARBA00022729"/>
    </source>
</evidence>